<dbReference type="GO" id="GO:0016757">
    <property type="term" value="F:glycosyltransferase activity"/>
    <property type="evidence" value="ECO:0007669"/>
    <property type="project" value="UniProtKB-KW"/>
</dbReference>
<sequence length="335" mass="35801">MLMLSDNPGIGGLEKHTRELATALAELGHQVSVAAAPQHVAPMEGVSCIPVNAQQSRNSIPLLLKILRTIREGNYQVVHAQGTKAAFVLQRLAPFIKKLARVASIHGFKSRYPKAGVFHQLIAVSKALANDINQPEVTAVYNGASVANQAPAELPREATRPIWLAVGRLAPVKGFGLLIEAFQSCPGTLLIAGDGPEHQRLQALVESTGQADKVQLLGFRTDVPALMAAADGVVISSEREGFSYVCAEALLLGKPVISTNVPIANEVLPKRHIFQGGEAAEFAKLLQQDLESVTADQSEARAFAKEKLSLSAMAANTVAVYQKASEKLALERCKR</sequence>
<dbReference type="SUPFAM" id="SSF53756">
    <property type="entry name" value="UDP-Glycosyltransferase/glycogen phosphorylase"/>
    <property type="match status" value="1"/>
</dbReference>
<dbReference type="Pfam" id="PF13439">
    <property type="entry name" value="Glyco_transf_4"/>
    <property type="match status" value="1"/>
</dbReference>
<dbReference type="EC" id="2.4.1.301" evidence="3"/>
<dbReference type="InterPro" id="IPR028098">
    <property type="entry name" value="Glyco_trans_4-like_N"/>
</dbReference>
<comment type="caution">
    <text evidence="3">The sequence shown here is derived from an EMBL/GenBank/DDBJ whole genome shotgun (WGS) entry which is preliminary data.</text>
</comment>
<organism evidence="3 4">
    <name type="scientific">Marinobacter litoralis</name>
    <dbReference type="NCBI Taxonomy" id="187981"/>
    <lineage>
        <taxon>Bacteria</taxon>
        <taxon>Pseudomonadati</taxon>
        <taxon>Pseudomonadota</taxon>
        <taxon>Gammaproteobacteria</taxon>
        <taxon>Pseudomonadales</taxon>
        <taxon>Marinobacteraceae</taxon>
        <taxon>Marinobacter</taxon>
    </lineage>
</organism>
<reference evidence="3 4" key="1">
    <citation type="submission" date="2018-08" db="EMBL/GenBank/DDBJ databases">
        <title>Whole Genome Sequence of the Moderate Halophilic Marine Bacterium Marinobacter litoralis Sw-45.</title>
        <authorList>
            <person name="Musa H."/>
        </authorList>
    </citation>
    <scope>NUCLEOTIDE SEQUENCE [LARGE SCALE GENOMIC DNA]</scope>
    <source>
        <strain evidence="3 4">Sw-45</strain>
    </source>
</reference>
<dbReference type="PANTHER" id="PTHR12526">
    <property type="entry name" value="GLYCOSYLTRANSFERASE"/>
    <property type="match status" value="1"/>
</dbReference>
<feature type="domain" description="Glycosyl transferase family 1" evidence="1">
    <location>
        <begin position="152"/>
        <end position="291"/>
    </location>
</feature>
<dbReference type="Proteomes" id="UP000265903">
    <property type="component" value="Unassembled WGS sequence"/>
</dbReference>
<dbReference type="Gene3D" id="3.40.50.2000">
    <property type="entry name" value="Glycogen Phosphorylase B"/>
    <property type="match status" value="2"/>
</dbReference>
<keyword evidence="3" id="KW-0808">Transferase</keyword>
<dbReference type="CDD" id="cd03811">
    <property type="entry name" value="GT4_GT28_WabH-like"/>
    <property type="match status" value="1"/>
</dbReference>
<dbReference type="PANTHER" id="PTHR12526:SF630">
    <property type="entry name" value="GLYCOSYLTRANSFERASE"/>
    <property type="match status" value="1"/>
</dbReference>
<dbReference type="Pfam" id="PF00534">
    <property type="entry name" value="Glycos_transf_1"/>
    <property type="match status" value="1"/>
</dbReference>
<evidence type="ECO:0000313" key="3">
    <source>
        <dbReference type="EMBL" id="RMJ01786.1"/>
    </source>
</evidence>
<name>A0A3M2R920_9GAMM</name>
<dbReference type="EMBL" id="QMDL01000005">
    <property type="protein sequence ID" value="RMJ01786.1"/>
    <property type="molecule type" value="Genomic_DNA"/>
</dbReference>
<dbReference type="GO" id="GO:1901135">
    <property type="term" value="P:carbohydrate derivative metabolic process"/>
    <property type="evidence" value="ECO:0007669"/>
    <property type="project" value="UniProtKB-ARBA"/>
</dbReference>
<evidence type="ECO:0000313" key="4">
    <source>
        <dbReference type="Proteomes" id="UP000265903"/>
    </source>
</evidence>
<keyword evidence="3" id="KW-0328">Glycosyltransferase</keyword>
<evidence type="ECO:0000259" key="1">
    <source>
        <dbReference type="Pfam" id="PF00534"/>
    </source>
</evidence>
<proteinExistence type="predicted"/>
<protein>
    <submittedName>
        <fullName evidence="3">Alpha-D-kanosaminyltransferase</fullName>
        <ecNumber evidence="3">2.4.1.301</ecNumber>
    </submittedName>
</protein>
<gene>
    <name evidence="3" type="primary">kanE</name>
    <name evidence="3" type="ORF">DOQ08_03065</name>
</gene>
<dbReference type="AlphaFoldDB" id="A0A3M2R920"/>
<evidence type="ECO:0000259" key="2">
    <source>
        <dbReference type="Pfam" id="PF13439"/>
    </source>
</evidence>
<dbReference type="InterPro" id="IPR001296">
    <property type="entry name" value="Glyco_trans_1"/>
</dbReference>
<accession>A0A3M2R920</accession>
<feature type="domain" description="Glycosyltransferase subfamily 4-like N-terminal" evidence="2">
    <location>
        <begin position="10"/>
        <end position="144"/>
    </location>
</feature>
<keyword evidence="4" id="KW-1185">Reference proteome</keyword>